<dbReference type="Proteomes" id="UP000515125">
    <property type="component" value="Unplaced"/>
</dbReference>
<feature type="region of interest" description="Disordered" evidence="1">
    <location>
        <begin position="247"/>
        <end position="304"/>
    </location>
</feature>
<sequence>MATSVAFTNDSSTSVSSLGHVEFEMSYEGVPLGRMRSEVPLRMARGSNVYTFQGELRPLQLALTQTESTQQTEEAQQHTQIFLDTLGSMMAKSLSGLPVVMDARGVDCSEPVFLPAVLASAFITPVQGLSVAARDGAAKEVSAGILSEAPNAAARPKRAPQPRGDSPLTAMVEALRLSDVRIEEDPEAEDSVRVEALLKARIANPLGPNSPVIVDQLTFEATMHVDSPEGPRIGVITASMVSVAPPQSVSADAPCMDADDEEPRDSALGFPFSSPQTASSVGGSAAAASPASAPPVVRLVGGPSDGGASMVKHLEVSGGSRRRLAAAPEGKAPGPSLRTEAWLDTFFELRGSLRLAEDGKAFVELVRRLATEAEVPLVFTDSQLDVEAQFALGRLFLPKMQLDHELPMAGMGVVEAVEVSSFSLLGEKAGGWLFASTAVLPARVPATVALGAVSMYLSFEGLPLGFLATQSLVVREGLNDVFVVGLLRPEGLRSEVLETLSKFFSAAVASPSRASSGRPHMQLTLSTEQQGAAMEMLRTYMTQPPPASPSSFSSSAASPEARGASTGAPAKWLRAAMEGLTLQLPVPSLGDVSSRVQGVDMEALHINWPLVSDYTVPLMGLSLLRLSNPLGPRVPMHLRHLSLEAKVAALVEAEAPLVPTPGGPLVPLTGAPSAAPKILVPLGAMRAELTDLTCKAVGSGASNALQEGHPLLGPIGDLPAVTEDAGMIEIRAPLQTAIEITEGSLGPHNFGMFAAAFVEQQTVRLEFMGTADCLVETPFGVVKVSQVELHNAMDIPGLGGLHNITYADFKVLGIGDVEAHLSRATASEEEEEEAPEEPQQNAASDATASTVQGILMDLTVLVQSSADTSAQLGETELLLSFMGSPIGRMRTAKAAFEKGANRLRLQGALLLTKGSEASLSQMFSAVVAEMPVALEVSIVKVFLPSGDEAPLWLSEGLSLVRLRPLVPPLSALFPGLDPRHLLRELQVGTVSVHLDAAQADRFTITANVQATAICPFGAVVPLAVRGAAFELQLLGGDGLEIGSVTSTTPAAAEAAEAPEITTQLEVQPGGEETLLVISMRTEAVIELAGGGAPLGRWIREALHGSGSLEPFLARGSAAVVLDVGGFSQLLVRGLQIDSSFSFGSEASADASSVMVAADTPDAAVGVSTAGGKKGGLAFEGEASFSMPVPVRMLLPPLHLKARYGSTLIAELETESISLQPRPSRTAARFSGTLLQQTTSEGLQDLNALAAETVKGLILGEAASEIAGGGAASPQQKQLGPVLQIEATVQSSQSSASAPRWLLDAIQGTILEAPVMGSQLLSPTTVREVQLRDTEIDATGSGVSGSLSVTSRVSLVLEAFFGEGAPLVVEGLRVEAAILDPKSGVALAVVKSVHSMAGAARVKDGDVALDPPATIRALPNGLLSADLSMKLLMDVLDEEAFADFAVTAIQGTAATQILLEGTVSINLQTPLGLLSLEGLHVRQSVPIDGLSATVGALTDDSLRVLSFSVEDVTLDGSGGRDSLSFVVDVIVGKNASPGGSDDMQIRTGALSFSLVDATDGRIVGEGSVPAAVLGGGDSHPMRISGMLYAPSEDRRRGKSRLATFMSKAINGEPLGVYVHWRDDPSNPRPSWMGRVVDSLHLNPSIAGLETSLSLLESLGFRGLRINTETPDAVGVSALVDVTLRSPLGSQVPLHLDKVSGIVELFGLEGEGSPMAALAMESRSPLAQVQEGDVLHVTLQLDQTRDSLRLSDEGRAFADFVSHQINVGPSLLMYKARVSAVVQSPFGILAVSDFEVKGHSSLLEGGSVDANGSALSDIEFTVDGIEFEPPPDGRKALGFSVSVELRIPLDLSMHLGPVAFQLLFDATAADLVGDATQEGEDPATSQSLREELLLSPGVVSLGVLEVPELKLQGGEARLTARGYIQPAQEDLPYVSAFISRLLSSASPDVVLKGLSASLPGGQPAPEWLQSAVRGIIVSAPLPPVSSLVASTFSDLRLENMRLKALPAGEGESGVQLGATIETTVKNPLGEGSPINIKRIGVDIQLFETEQSSGEAEEEGEQQQQEQPQQEQQQQQEMLGEENGGGSPARRLQERPLTTSSSGEAFALASRRLIGRLVVQEKAVQQRGSVVAIEVSETLAFTDSGEAFSSLALEMMQHTTAIRVGVLGTASVQLESIIGELHLHGVPLHSVVSIQGLGLFQADTLRALAKSALENLRIFDLPPSTARAGGTEDVLVASSSSWSRSSSDIPFGSSVGAGALTSPRLPRALALETVVQMPASKVAVDLSSLVFTVGFEGEALAAVVVPSMQLKGGGGDGELVGLTGVVKPTSNASFSRLASSFFKGSSYAVQIVGAPEAFEASASSTHGLALTFSGMRSTAMPPLWVRRVLAGVSFEVPVARAVEGGPSQAQNLMREVQVLGVDVDMSGSRNPFVEVDFVASYTFPPQFNVRHKSMEGELLLHTPGSTEPVAQLVVKDLVVLGQEPSAADSRLHVELRPTELVVFSGREKTFSQLVQDTVNSSDSLSVDVMGDIRVSVETAVGLLTVAMPVQVTQTIQGLGGLSGSSVSSFFELSEMTVVGADTEFLDAMAKLRLQMPGDDCILGVNLGPIILDVDLPIPADEVSLLEDLDEEFRKHNVVKSDSLGPLVTTGLVKLPRLMIPSPAKRRKQLQQMKEQGLTGELPADTVAAFLFPPVKIEGLELRMGTPQLMSNYLNGVPTTLVVKSNASTTKNELLIPFFDTFRVETVIQGTDRAFIKEVLISVKLRNFQPAFEAIAVFENPTGATVKFKFAKLETFYNGSSLGPMVIDKRAHPDIIEPNKISKSSPVPVQPQLKGGTFALVHNILKRLATNSTEKPTVQVRRRS</sequence>
<evidence type="ECO:0000313" key="3">
    <source>
        <dbReference type="RefSeq" id="XP_026192864.1"/>
    </source>
</evidence>
<feature type="region of interest" description="Disordered" evidence="1">
    <location>
        <begin position="822"/>
        <end position="846"/>
    </location>
</feature>
<proteinExistence type="predicted"/>
<feature type="compositionally biased region" description="Low complexity" evidence="1">
    <location>
        <begin position="2059"/>
        <end position="2075"/>
    </location>
</feature>
<dbReference type="InterPro" id="IPR046368">
    <property type="entry name" value="Tag1"/>
</dbReference>
<name>A0A6P6RZB3_9EIME</name>
<dbReference type="RefSeq" id="XP_026192864.1">
    <property type="nucleotide sequence ID" value="XM_026337079.1"/>
</dbReference>
<keyword evidence="2" id="KW-1185">Reference proteome</keyword>
<feature type="region of interest" description="Disordered" evidence="1">
    <location>
        <begin position="2047"/>
        <end position="2099"/>
    </location>
</feature>
<dbReference type="PANTHER" id="PTHR35895">
    <property type="entry name" value="CHROMOSOME 16, WHOLE GENOME SHOTGUN SEQUENCE"/>
    <property type="match status" value="1"/>
</dbReference>
<feature type="compositionally biased region" description="Acidic residues" evidence="1">
    <location>
        <begin position="827"/>
        <end position="836"/>
    </location>
</feature>
<protein>
    <submittedName>
        <fullName evidence="3">Uncharacterized protein LOC34624021</fullName>
    </submittedName>
</protein>
<dbReference type="GeneID" id="34624021"/>
<feature type="region of interest" description="Disordered" evidence="1">
    <location>
        <begin position="543"/>
        <end position="565"/>
    </location>
</feature>
<reference evidence="3" key="1">
    <citation type="submission" date="2025-08" db="UniProtKB">
        <authorList>
            <consortium name="RefSeq"/>
        </authorList>
    </citation>
    <scope>IDENTIFICATION</scope>
</reference>
<feature type="compositionally biased region" description="Low complexity" evidence="1">
    <location>
        <begin position="278"/>
        <end position="297"/>
    </location>
</feature>
<feature type="compositionally biased region" description="Low complexity" evidence="1">
    <location>
        <begin position="549"/>
        <end position="559"/>
    </location>
</feature>
<dbReference type="OrthoDB" id="331023at2759"/>
<accession>A0A6P6RZB3</accession>
<gene>
    <name evidence="3" type="primary">LOC34624021</name>
</gene>
<dbReference type="GO" id="GO:0016020">
    <property type="term" value="C:membrane"/>
    <property type="evidence" value="ECO:0007669"/>
    <property type="project" value="TreeGrafter"/>
</dbReference>
<organism evidence="2 3">
    <name type="scientific">Cyclospora cayetanensis</name>
    <dbReference type="NCBI Taxonomy" id="88456"/>
    <lineage>
        <taxon>Eukaryota</taxon>
        <taxon>Sar</taxon>
        <taxon>Alveolata</taxon>
        <taxon>Apicomplexa</taxon>
        <taxon>Conoidasida</taxon>
        <taxon>Coccidia</taxon>
        <taxon>Eucoccidiorida</taxon>
        <taxon>Eimeriorina</taxon>
        <taxon>Eimeriidae</taxon>
        <taxon>Cyclospora</taxon>
    </lineage>
</organism>
<evidence type="ECO:0000313" key="2">
    <source>
        <dbReference type="Proteomes" id="UP000515125"/>
    </source>
</evidence>
<dbReference type="PANTHER" id="PTHR35895:SF3">
    <property type="entry name" value="PRE-RRNA PROCESSING PROTEIN"/>
    <property type="match status" value="1"/>
</dbReference>
<evidence type="ECO:0000256" key="1">
    <source>
        <dbReference type="SAM" id="MobiDB-lite"/>
    </source>
</evidence>